<reference evidence="1 2" key="1">
    <citation type="submission" date="2020-07" db="EMBL/GenBank/DDBJ databases">
        <title>Sequencing the genomes of 1000 actinobacteria strains.</title>
        <authorList>
            <person name="Klenk H.-P."/>
        </authorList>
    </citation>
    <scope>NUCLEOTIDE SEQUENCE [LARGE SCALE GENOMIC DNA]</scope>
    <source>
        <strain evidence="1 2">DSM 7487</strain>
    </source>
</reference>
<proteinExistence type="predicted"/>
<organism evidence="1 2">
    <name type="scientific">Kineococcus aurantiacus</name>
    <dbReference type="NCBI Taxonomy" id="37633"/>
    <lineage>
        <taxon>Bacteria</taxon>
        <taxon>Bacillati</taxon>
        <taxon>Actinomycetota</taxon>
        <taxon>Actinomycetes</taxon>
        <taxon>Kineosporiales</taxon>
        <taxon>Kineosporiaceae</taxon>
        <taxon>Kineococcus</taxon>
    </lineage>
</organism>
<keyword evidence="2" id="KW-1185">Reference proteome</keyword>
<evidence type="ECO:0000313" key="2">
    <source>
        <dbReference type="Proteomes" id="UP000521922"/>
    </source>
</evidence>
<protein>
    <submittedName>
        <fullName evidence="1">Uncharacterized protein</fullName>
    </submittedName>
</protein>
<comment type="caution">
    <text evidence="1">The sequence shown here is derived from an EMBL/GenBank/DDBJ whole genome shotgun (WGS) entry which is preliminary data.</text>
</comment>
<dbReference type="RefSeq" id="WP_343077804.1">
    <property type="nucleotide sequence ID" value="NZ_BAAAGN010000006.1"/>
</dbReference>
<dbReference type="EMBL" id="JACCBB010000001">
    <property type="protein sequence ID" value="NYD21335.1"/>
    <property type="molecule type" value="Genomic_DNA"/>
</dbReference>
<dbReference type="InterPro" id="IPR049979">
    <property type="entry name" value="Cys_resp_CS_actino"/>
</dbReference>
<dbReference type="NCBIfam" id="NF042934">
    <property type="entry name" value="cis_reg_atten"/>
    <property type="match status" value="1"/>
</dbReference>
<sequence length="30" mass="3443">METTGTSARSFFAVQRRHVDLCRTRSAVCR</sequence>
<accession>A0A7Y9ASP3</accession>
<dbReference type="Proteomes" id="UP000521922">
    <property type="component" value="Unassembled WGS sequence"/>
</dbReference>
<evidence type="ECO:0000313" key="1">
    <source>
        <dbReference type="EMBL" id="NYD21335.1"/>
    </source>
</evidence>
<gene>
    <name evidence="1" type="ORF">BJ968_000875</name>
</gene>
<name>A0A7Y9ASP3_9ACTN</name>
<dbReference type="AlphaFoldDB" id="A0A7Y9ASP3"/>